<sequence>MSALKSFTQIAQASETKAPTPNQPVTNISVHARVDYTLRFSTPAVYVLGEDASAYSHVASHYIGSIDNARNVAFIACSSQLNNIQIRCRIVEQLFGDQLFDPEQPLSVSIINLMKKQVQPLAIVLEHSQFLSLQITHELCQLAQIAKKSHLDIQVLMVGTAETGYLIGENALLFKDKVTIVQSDNAQLINLQSKVLKRPSSFIALPKSVKVISSFALFSGLVLAATYALWQLDVVNFSSLPSMTHSQPQDSTNEMVLANQKSNLNGNNASIQQPIVSASTQDILNAINGVIELPKQETTPAQPAKPQDILSAIESLDKVAEAPALDTSKTIALSSIEEKVEAPAPVWAEHDVFTREDSGFVIQYGAFTSDAVKAGFLSQYQVGEYHTYQRELNGKNMSVITSPIYKTKAQAQEVLLNLPSTLQDRGIWVKDIKAIKDEISAFESSQLQ</sequence>
<accession>A0ABQ6HAY0</accession>
<proteinExistence type="predicted"/>
<reference evidence="1 2" key="1">
    <citation type="submission" date="2023-03" db="EMBL/GenBank/DDBJ databases">
        <title>Thalassotalea loyana LMG 22536T draft genome sequence.</title>
        <authorList>
            <person name="Sawabe T."/>
        </authorList>
    </citation>
    <scope>NUCLEOTIDE SEQUENCE [LARGE SCALE GENOMIC DNA]</scope>
    <source>
        <strain evidence="1 2">LMG 22536</strain>
    </source>
</reference>
<name>A0ABQ6HAY0_9GAMM</name>
<organism evidence="1 2">
    <name type="scientific">Thalassotalea loyana</name>
    <dbReference type="NCBI Taxonomy" id="280483"/>
    <lineage>
        <taxon>Bacteria</taxon>
        <taxon>Pseudomonadati</taxon>
        <taxon>Pseudomonadota</taxon>
        <taxon>Gammaproteobacteria</taxon>
        <taxon>Alteromonadales</taxon>
        <taxon>Colwelliaceae</taxon>
        <taxon>Thalassotalea</taxon>
    </lineage>
</organism>
<evidence type="ECO:0000313" key="2">
    <source>
        <dbReference type="Proteomes" id="UP001157134"/>
    </source>
</evidence>
<dbReference type="Gene3D" id="3.30.70.1070">
    <property type="entry name" value="Sporulation related repeat"/>
    <property type="match status" value="1"/>
</dbReference>
<dbReference type="Proteomes" id="UP001157134">
    <property type="component" value="Unassembled WGS sequence"/>
</dbReference>
<protein>
    <recommendedName>
        <fullName evidence="3">SPOR domain-containing protein</fullName>
    </recommendedName>
</protein>
<dbReference type="EMBL" id="BSSV01000001">
    <property type="protein sequence ID" value="GLX83927.1"/>
    <property type="molecule type" value="Genomic_DNA"/>
</dbReference>
<dbReference type="RefSeq" id="WP_284295474.1">
    <property type="nucleotide sequence ID" value="NZ_BSSV01000001.1"/>
</dbReference>
<comment type="caution">
    <text evidence="1">The sequence shown here is derived from an EMBL/GenBank/DDBJ whole genome shotgun (WGS) entry which is preliminary data.</text>
</comment>
<evidence type="ECO:0000313" key="1">
    <source>
        <dbReference type="EMBL" id="GLX83927.1"/>
    </source>
</evidence>
<keyword evidence="2" id="KW-1185">Reference proteome</keyword>
<dbReference type="InterPro" id="IPR036680">
    <property type="entry name" value="SPOR-like_sf"/>
</dbReference>
<evidence type="ECO:0008006" key="3">
    <source>
        <dbReference type="Google" id="ProtNLM"/>
    </source>
</evidence>
<gene>
    <name evidence="1" type="ORF">tloyanaT_01790</name>
</gene>